<dbReference type="SUPFAM" id="SSF56801">
    <property type="entry name" value="Acetyl-CoA synthetase-like"/>
    <property type="match status" value="1"/>
</dbReference>
<keyword evidence="2 5" id="KW-0436">Ligase</keyword>
<dbReference type="Gene3D" id="3.30.300.30">
    <property type="match status" value="1"/>
</dbReference>
<dbReference type="PROSITE" id="PS00455">
    <property type="entry name" value="AMP_BINDING"/>
    <property type="match status" value="1"/>
</dbReference>
<dbReference type="InterPro" id="IPR020845">
    <property type="entry name" value="AMP-binding_CS"/>
</dbReference>
<dbReference type="GO" id="GO:0016877">
    <property type="term" value="F:ligase activity, forming carbon-sulfur bonds"/>
    <property type="evidence" value="ECO:0007669"/>
    <property type="project" value="UniProtKB-ARBA"/>
</dbReference>
<comment type="similarity">
    <text evidence="1">Belongs to the ATP-dependent AMP-binding enzyme family.</text>
</comment>
<gene>
    <name evidence="5" type="ORF">AB5J52_35690</name>
</gene>
<proteinExistence type="inferred from homology"/>
<dbReference type="AlphaFoldDB" id="A0AB39QY92"/>
<evidence type="ECO:0000313" key="5">
    <source>
        <dbReference type="EMBL" id="XDQ47182.1"/>
    </source>
</evidence>
<dbReference type="CDD" id="cd05936">
    <property type="entry name" value="FC-FACS_FadD_like"/>
    <property type="match status" value="1"/>
</dbReference>
<dbReference type="PANTHER" id="PTHR43767:SF12">
    <property type="entry name" value="AMP-DEPENDENT SYNTHETASE AND LIGASE"/>
    <property type="match status" value="1"/>
</dbReference>
<dbReference type="PANTHER" id="PTHR43767">
    <property type="entry name" value="LONG-CHAIN-FATTY-ACID--COA LIGASE"/>
    <property type="match status" value="1"/>
</dbReference>
<evidence type="ECO:0000259" key="4">
    <source>
        <dbReference type="Pfam" id="PF13193"/>
    </source>
</evidence>
<dbReference type="NCBIfam" id="NF004837">
    <property type="entry name" value="PRK06187.1"/>
    <property type="match status" value="1"/>
</dbReference>
<dbReference type="InterPro" id="IPR042099">
    <property type="entry name" value="ANL_N_sf"/>
</dbReference>
<name>A0AB39QY92_9ACTN</name>
<dbReference type="Gene3D" id="3.40.50.12780">
    <property type="entry name" value="N-terminal domain of ligase-like"/>
    <property type="match status" value="1"/>
</dbReference>
<dbReference type="InterPro" id="IPR050237">
    <property type="entry name" value="ATP-dep_AMP-bd_enzyme"/>
</dbReference>
<dbReference type="Pfam" id="PF13193">
    <property type="entry name" value="AMP-binding_C"/>
    <property type="match status" value="1"/>
</dbReference>
<feature type="domain" description="AMP-dependent synthetase/ligase" evidence="3">
    <location>
        <begin position="9"/>
        <end position="360"/>
    </location>
</feature>
<dbReference type="EMBL" id="CP163441">
    <property type="protein sequence ID" value="XDQ47182.1"/>
    <property type="molecule type" value="Genomic_DNA"/>
</dbReference>
<evidence type="ECO:0000259" key="3">
    <source>
        <dbReference type="Pfam" id="PF00501"/>
    </source>
</evidence>
<feature type="domain" description="AMP-binding enzyme C-terminal" evidence="4">
    <location>
        <begin position="410"/>
        <end position="485"/>
    </location>
</feature>
<protein>
    <submittedName>
        <fullName evidence="5">Long-chain fatty acid--CoA ligase</fullName>
    </submittedName>
</protein>
<dbReference type="FunFam" id="3.30.300.30:FF:000008">
    <property type="entry name" value="2,3-dihydroxybenzoate-AMP ligase"/>
    <property type="match status" value="1"/>
</dbReference>
<reference evidence="5" key="1">
    <citation type="submission" date="2024-07" db="EMBL/GenBank/DDBJ databases">
        <authorList>
            <person name="Yu S.T."/>
        </authorList>
    </citation>
    <scope>NUCLEOTIDE SEQUENCE</scope>
    <source>
        <strain evidence="5">R39</strain>
    </source>
</reference>
<dbReference type="InterPro" id="IPR045851">
    <property type="entry name" value="AMP-bd_C_sf"/>
</dbReference>
<dbReference type="Pfam" id="PF00501">
    <property type="entry name" value="AMP-binding"/>
    <property type="match status" value="1"/>
</dbReference>
<accession>A0AB39QY92</accession>
<sequence length="495" mass="52477">MPNIAGNLSETARRHPERPALRFGSTLLTYAELDMAASRVAGMLRTLGLTAGDRVGVMLPNVPAFVGLYYGILRAGGVVVPMNPLLKAREIEHCLADSGAGLLFVHEGAAQEAAAAAGVTGTVVTTVDPGLSQADDCEPAGTQTPRDDDDLAVILYTSGTTGRPKGAALTHRNLGRNAEVVAERVIELGERDVVMGCLPMFHAFGQTCGMNAAVRQGACLVLVPRFEPAAVLALLDELRVTVFEGVPTMYNALLHQAPSATGAEAGALRVCVSGGAALPTEVLHAFETRFGCAVAEGYGLSETSPVATFNHCDRPRRPGSIGTPIEGVEIRLVDGAGGEVPAGEVGEIAVRGHNVMAGYWNRPDATAEAIPDGWLRTGDLARQDDDGYLYVVDRKKDLIIRGGYNVYPREIEEVLYEHPEVVEAAVVGVPHASLGEEVAAAVALTPDAQVTAEALQSFVKERVAPYKYPRKVWFLATLPKGPTGKILKREIRPPR</sequence>
<evidence type="ECO:0000256" key="1">
    <source>
        <dbReference type="ARBA" id="ARBA00006432"/>
    </source>
</evidence>
<evidence type="ECO:0000256" key="2">
    <source>
        <dbReference type="ARBA" id="ARBA00022598"/>
    </source>
</evidence>
<dbReference type="InterPro" id="IPR000873">
    <property type="entry name" value="AMP-dep_synth/lig_dom"/>
</dbReference>
<dbReference type="RefSeq" id="WP_369226158.1">
    <property type="nucleotide sequence ID" value="NZ_CP163441.1"/>
</dbReference>
<organism evidence="5">
    <name type="scientific">Streptomyces sp. R39</name>
    <dbReference type="NCBI Taxonomy" id="3238631"/>
    <lineage>
        <taxon>Bacteria</taxon>
        <taxon>Bacillati</taxon>
        <taxon>Actinomycetota</taxon>
        <taxon>Actinomycetes</taxon>
        <taxon>Kitasatosporales</taxon>
        <taxon>Streptomycetaceae</taxon>
        <taxon>Streptomyces</taxon>
    </lineage>
</organism>
<dbReference type="InterPro" id="IPR025110">
    <property type="entry name" value="AMP-bd_C"/>
</dbReference>